<organism evidence="7 8">
    <name type="scientific">Phenylobacterium parvum</name>
    <dbReference type="NCBI Taxonomy" id="2201350"/>
    <lineage>
        <taxon>Bacteria</taxon>
        <taxon>Pseudomonadati</taxon>
        <taxon>Pseudomonadota</taxon>
        <taxon>Alphaproteobacteria</taxon>
        <taxon>Caulobacterales</taxon>
        <taxon>Caulobacteraceae</taxon>
        <taxon>Phenylobacterium</taxon>
    </lineage>
</organism>
<protein>
    <submittedName>
        <fullName evidence="7">DsbE family thiol:disulfide interchange protein</fullName>
    </submittedName>
</protein>
<dbReference type="Proteomes" id="UP000247763">
    <property type="component" value="Chromosome"/>
</dbReference>
<evidence type="ECO:0000256" key="1">
    <source>
        <dbReference type="ARBA" id="ARBA00004196"/>
    </source>
</evidence>
<dbReference type="InterPro" id="IPR013740">
    <property type="entry name" value="Redoxin"/>
</dbReference>
<dbReference type="Pfam" id="PF08534">
    <property type="entry name" value="Redoxin"/>
    <property type="match status" value="1"/>
</dbReference>
<dbReference type="Gene3D" id="3.40.30.10">
    <property type="entry name" value="Glutaredoxin"/>
    <property type="match status" value="1"/>
</dbReference>
<dbReference type="EMBL" id="CP029479">
    <property type="protein sequence ID" value="AWM76359.1"/>
    <property type="molecule type" value="Genomic_DNA"/>
</dbReference>
<comment type="similarity">
    <text evidence="2">Belongs to the thioredoxin family. DsbE subfamily.</text>
</comment>
<dbReference type="InterPro" id="IPR004799">
    <property type="entry name" value="Periplasmic_diS_OxRdtase_DsbE"/>
</dbReference>
<proteinExistence type="inferred from homology"/>
<dbReference type="SUPFAM" id="SSF52833">
    <property type="entry name" value="Thioredoxin-like"/>
    <property type="match status" value="1"/>
</dbReference>
<dbReference type="NCBIfam" id="TIGR00385">
    <property type="entry name" value="dsbE"/>
    <property type="match status" value="1"/>
</dbReference>
<sequence>MKRLIALAPVAVLVALGLLFALFGLRNDPRFLPRALVGKPVPEVTLPTLADGLPDTLAAPGEGPYLVNVFASWCAPCEIEAPLLVALEARGVPIVGVAYKDAPEKTRAFLARTGDPYARVLVDREGRAGIELGVSGVPETYLVDGSGRILDKISAPLTEADAARLAARVGR</sequence>
<dbReference type="PROSITE" id="PS51352">
    <property type="entry name" value="THIOREDOXIN_2"/>
    <property type="match status" value="1"/>
</dbReference>
<dbReference type="GO" id="GO:0030288">
    <property type="term" value="C:outer membrane-bounded periplasmic space"/>
    <property type="evidence" value="ECO:0007669"/>
    <property type="project" value="InterPro"/>
</dbReference>
<evidence type="ECO:0000259" key="6">
    <source>
        <dbReference type="PROSITE" id="PS51352"/>
    </source>
</evidence>
<dbReference type="GO" id="GO:0017004">
    <property type="term" value="P:cytochrome complex assembly"/>
    <property type="evidence" value="ECO:0007669"/>
    <property type="project" value="UniProtKB-KW"/>
</dbReference>
<keyword evidence="8" id="KW-1185">Reference proteome</keyword>
<evidence type="ECO:0000313" key="7">
    <source>
        <dbReference type="EMBL" id="AWM76359.1"/>
    </source>
</evidence>
<dbReference type="InterPro" id="IPR050553">
    <property type="entry name" value="Thioredoxin_ResA/DsbE_sf"/>
</dbReference>
<dbReference type="InterPro" id="IPR013766">
    <property type="entry name" value="Thioredoxin_domain"/>
</dbReference>
<dbReference type="KEGG" id="phb:HYN04_00430"/>
<evidence type="ECO:0000313" key="8">
    <source>
        <dbReference type="Proteomes" id="UP000247763"/>
    </source>
</evidence>
<evidence type="ECO:0000256" key="3">
    <source>
        <dbReference type="ARBA" id="ARBA00022748"/>
    </source>
</evidence>
<dbReference type="GO" id="GO:0015036">
    <property type="term" value="F:disulfide oxidoreductase activity"/>
    <property type="evidence" value="ECO:0007669"/>
    <property type="project" value="InterPro"/>
</dbReference>
<feature type="domain" description="Thioredoxin" evidence="6">
    <location>
        <begin position="35"/>
        <end position="171"/>
    </location>
</feature>
<dbReference type="InterPro" id="IPR036249">
    <property type="entry name" value="Thioredoxin-like_sf"/>
</dbReference>
<accession>A0A2Z3HUJ2</accession>
<gene>
    <name evidence="7" type="ORF">HYN04_00430</name>
</gene>
<comment type="subcellular location">
    <subcellularLocation>
        <location evidence="1">Cell envelope</location>
    </subcellularLocation>
</comment>
<keyword evidence="5" id="KW-0676">Redox-active center</keyword>
<dbReference type="InterPro" id="IPR017937">
    <property type="entry name" value="Thioredoxin_CS"/>
</dbReference>
<evidence type="ECO:0000256" key="2">
    <source>
        <dbReference type="ARBA" id="ARBA00007758"/>
    </source>
</evidence>
<dbReference type="PANTHER" id="PTHR42852">
    <property type="entry name" value="THIOL:DISULFIDE INTERCHANGE PROTEIN DSBE"/>
    <property type="match status" value="1"/>
</dbReference>
<keyword evidence="3" id="KW-0201">Cytochrome c-type biogenesis</keyword>
<keyword evidence="4" id="KW-1015">Disulfide bond</keyword>
<evidence type="ECO:0000256" key="4">
    <source>
        <dbReference type="ARBA" id="ARBA00023157"/>
    </source>
</evidence>
<name>A0A2Z3HUJ2_9CAUL</name>
<evidence type="ECO:0000256" key="5">
    <source>
        <dbReference type="ARBA" id="ARBA00023284"/>
    </source>
</evidence>
<dbReference type="RefSeq" id="WP_110448928.1">
    <property type="nucleotide sequence ID" value="NZ_CP029479.1"/>
</dbReference>
<dbReference type="OrthoDB" id="9799347at2"/>
<dbReference type="PROSITE" id="PS00194">
    <property type="entry name" value="THIOREDOXIN_1"/>
    <property type="match status" value="1"/>
</dbReference>
<dbReference type="PANTHER" id="PTHR42852:SF6">
    <property type="entry name" value="THIOL:DISULFIDE INTERCHANGE PROTEIN DSBE"/>
    <property type="match status" value="1"/>
</dbReference>
<dbReference type="AlphaFoldDB" id="A0A2Z3HUJ2"/>
<reference evidence="8" key="1">
    <citation type="submission" date="2018-05" db="EMBL/GenBank/DDBJ databases">
        <title>Genome sequencing of Phenylobacterium sp. HYN0004.</title>
        <authorList>
            <person name="Yi H."/>
            <person name="Baek C."/>
        </authorList>
    </citation>
    <scope>NUCLEOTIDE SEQUENCE [LARGE SCALE GENOMIC DNA]</scope>
    <source>
        <strain evidence="8">HYN0004</strain>
    </source>
</reference>